<dbReference type="Proteomes" id="UP000011770">
    <property type="component" value="Unassembled WGS sequence"/>
</dbReference>
<accession>M3GT22</accession>
<sequence length="46" mass="5672">MLKKFNSQYEQTPWIAISMKQKQMRINFSKTLIENFVLVYKINFDR</sequence>
<evidence type="ECO:0000313" key="2">
    <source>
        <dbReference type="Proteomes" id="UP000011770"/>
    </source>
</evidence>
<evidence type="ECO:0000313" key="1">
    <source>
        <dbReference type="EMBL" id="EMF79665.1"/>
    </source>
</evidence>
<name>M3GT22_9LEPT</name>
<protein>
    <submittedName>
        <fullName evidence="1">Uncharacterized protein</fullName>
    </submittedName>
</protein>
<comment type="caution">
    <text evidence="1">The sequence shown here is derived from an EMBL/GenBank/DDBJ whole genome shotgun (WGS) entry which is preliminary data.</text>
</comment>
<dbReference type="AlphaFoldDB" id="M3GT22"/>
<gene>
    <name evidence="1" type="ORF">LEP1GSC188_1508</name>
</gene>
<proteinExistence type="predicted"/>
<dbReference type="EMBL" id="AHOR02000076">
    <property type="protein sequence ID" value="EMF79665.1"/>
    <property type="molecule type" value="Genomic_DNA"/>
</dbReference>
<reference evidence="1 2" key="1">
    <citation type="submission" date="2013-01" db="EMBL/GenBank/DDBJ databases">
        <authorList>
            <person name="Harkins D.M."/>
            <person name="Durkin A.S."/>
            <person name="Brinkac L.M."/>
            <person name="Haft D.H."/>
            <person name="Selengut J.D."/>
            <person name="Sanka R."/>
            <person name="DePew J."/>
            <person name="Purushe J."/>
            <person name="Tulsiani S.M."/>
            <person name="Graham G.C."/>
            <person name="Burns M.-A."/>
            <person name="Dohnt M.F."/>
            <person name="Smythe L.D."/>
            <person name="McKay D.B."/>
            <person name="Craig S.B."/>
            <person name="Vinetz J.M."/>
            <person name="Sutton G.G."/>
            <person name="Nierman W.C."/>
            <person name="Fouts D.E."/>
        </authorList>
    </citation>
    <scope>NUCLEOTIDE SEQUENCE [LARGE SCALE GENOMIC DNA]</scope>
    <source>
        <strain evidence="1 2">LT2116</strain>
    </source>
</reference>
<organism evidence="1 2">
    <name type="scientific">Leptospira weilii serovar Topaz str. LT2116</name>
    <dbReference type="NCBI Taxonomy" id="1088540"/>
    <lineage>
        <taxon>Bacteria</taxon>
        <taxon>Pseudomonadati</taxon>
        <taxon>Spirochaetota</taxon>
        <taxon>Spirochaetia</taxon>
        <taxon>Leptospirales</taxon>
        <taxon>Leptospiraceae</taxon>
        <taxon>Leptospira</taxon>
    </lineage>
</organism>